<dbReference type="EMBL" id="JBHTKA010000001">
    <property type="protein sequence ID" value="MFD0998664.1"/>
    <property type="molecule type" value="Genomic_DNA"/>
</dbReference>
<dbReference type="EC" id="2.3.1.-" evidence="2"/>
<gene>
    <name evidence="2" type="ORF">ACFQ21_05070</name>
</gene>
<dbReference type="Gene3D" id="3.40.630.30">
    <property type="match status" value="1"/>
</dbReference>
<dbReference type="PROSITE" id="PS51186">
    <property type="entry name" value="GNAT"/>
    <property type="match status" value="1"/>
</dbReference>
<sequence length="182" mass="21308">MATTKKIKTKPVDETNWDDFEKLFELKGSPHYCWCMVWRMTKEEQKRSNTVNRKKFIKKRVRSKTPIGLLAYIDDEPVAWCSVAPRETHLRLGGDESLDKVWSITCFFVRKEYREQGLVDQLITHAQKYAGKNGAKYIEAYPVAPGSPSYRFMGFTKTFKKADFEFVKKAGTRRNVMTYKLK</sequence>
<dbReference type="Pfam" id="PF00583">
    <property type="entry name" value="Acetyltransf_1"/>
    <property type="match status" value="1"/>
</dbReference>
<keyword evidence="3" id="KW-1185">Reference proteome</keyword>
<protein>
    <submittedName>
        <fullName evidence="2">GNAT family N-acetyltransferase</fullName>
        <ecNumber evidence="2">2.3.1.-</ecNumber>
    </submittedName>
</protein>
<accession>A0ABW3JYP7</accession>
<dbReference type="GO" id="GO:0016746">
    <property type="term" value="F:acyltransferase activity"/>
    <property type="evidence" value="ECO:0007669"/>
    <property type="project" value="UniProtKB-KW"/>
</dbReference>
<keyword evidence="2" id="KW-0808">Transferase</keyword>
<dbReference type="RefSeq" id="WP_377575731.1">
    <property type="nucleotide sequence ID" value="NZ_JBHTKA010000001.1"/>
</dbReference>
<dbReference type="InterPro" id="IPR016181">
    <property type="entry name" value="Acyl_CoA_acyltransferase"/>
</dbReference>
<proteinExistence type="predicted"/>
<evidence type="ECO:0000313" key="3">
    <source>
        <dbReference type="Proteomes" id="UP001597112"/>
    </source>
</evidence>
<dbReference type="SUPFAM" id="SSF55729">
    <property type="entry name" value="Acyl-CoA N-acyltransferases (Nat)"/>
    <property type="match status" value="1"/>
</dbReference>
<comment type="caution">
    <text evidence="2">The sequence shown here is derived from an EMBL/GenBank/DDBJ whole genome shotgun (WGS) entry which is preliminary data.</text>
</comment>
<dbReference type="InterPro" id="IPR000182">
    <property type="entry name" value="GNAT_dom"/>
</dbReference>
<evidence type="ECO:0000313" key="2">
    <source>
        <dbReference type="EMBL" id="MFD0998664.1"/>
    </source>
</evidence>
<dbReference type="CDD" id="cd04301">
    <property type="entry name" value="NAT_SF"/>
    <property type="match status" value="1"/>
</dbReference>
<keyword evidence="2" id="KW-0012">Acyltransferase</keyword>
<feature type="domain" description="N-acetyltransferase" evidence="1">
    <location>
        <begin position="7"/>
        <end position="182"/>
    </location>
</feature>
<reference evidence="3" key="1">
    <citation type="journal article" date="2019" name="Int. J. Syst. Evol. Microbiol.">
        <title>The Global Catalogue of Microorganisms (GCM) 10K type strain sequencing project: providing services to taxonomists for standard genome sequencing and annotation.</title>
        <authorList>
            <consortium name="The Broad Institute Genomics Platform"/>
            <consortium name="The Broad Institute Genome Sequencing Center for Infectious Disease"/>
            <person name="Wu L."/>
            <person name="Ma J."/>
        </authorList>
    </citation>
    <scope>NUCLEOTIDE SEQUENCE [LARGE SCALE GENOMIC DNA]</scope>
    <source>
        <strain evidence="3">CCUG 58938</strain>
    </source>
</reference>
<name>A0ABW3JYP7_9BACT</name>
<organism evidence="2 3">
    <name type="scientific">Ohtaekwangia kribbensis</name>
    <dbReference type="NCBI Taxonomy" id="688913"/>
    <lineage>
        <taxon>Bacteria</taxon>
        <taxon>Pseudomonadati</taxon>
        <taxon>Bacteroidota</taxon>
        <taxon>Cytophagia</taxon>
        <taxon>Cytophagales</taxon>
        <taxon>Fulvivirgaceae</taxon>
        <taxon>Ohtaekwangia</taxon>
    </lineage>
</organism>
<dbReference type="Proteomes" id="UP001597112">
    <property type="component" value="Unassembled WGS sequence"/>
</dbReference>
<evidence type="ECO:0000259" key="1">
    <source>
        <dbReference type="PROSITE" id="PS51186"/>
    </source>
</evidence>